<dbReference type="SUPFAM" id="SSF57756">
    <property type="entry name" value="Retrovirus zinc finger-like domains"/>
    <property type="match status" value="1"/>
</dbReference>
<organism evidence="1 2">
    <name type="scientific">Trichogramma brassicae</name>
    <dbReference type="NCBI Taxonomy" id="86971"/>
    <lineage>
        <taxon>Eukaryota</taxon>
        <taxon>Metazoa</taxon>
        <taxon>Ecdysozoa</taxon>
        <taxon>Arthropoda</taxon>
        <taxon>Hexapoda</taxon>
        <taxon>Insecta</taxon>
        <taxon>Pterygota</taxon>
        <taxon>Neoptera</taxon>
        <taxon>Endopterygota</taxon>
        <taxon>Hymenoptera</taxon>
        <taxon>Apocrita</taxon>
        <taxon>Proctotrupomorpha</taxon>
        <taxon>Chalcidoidea</taxon>
        <taxon>Trichogrammatidae</taxon>
        <taxon>Trichogramma</taxon>
    </lineage>
</organism>
<accession>A0A6H5IHV4</accession>
<evidence type="ECO:0000313" key="2">
    <source>
        <dbReference type="Proteomes" id="UP000479190"/>
    </source>
</evidence>
<dbReference type="GO" id="GO:0003676">
    <property type="term" value="F:nucleic acid binding"/>
    <property type="evidence" value="ECO:0007669"/>
    <property type="project" value="InterPro"/>
</dbReference>
<dbReference type="GO" id="GO:0008270">
    <property type="term" value="F:zinc ion binding"/>
    <property type="evidence" value="ECO:0007669"/>
    <property type="project" value="InterPro"/>
</dbReference>
<dbReference type="InterPro" id="IPR036875">
    <property type="entry name" value="Znf_CCHC_sf"/>
</dbReference>
<dbReference type="EMBL" id="CADCXV010000740">
    <property type="protein sequence ID" value="CAB0034361.1"/>
    <property type="molecule type" value="Genomic_DNA"/>
</dbReference>
<evidence type="ECO:0000313" key="1">
    <source>
        <dbReference type="EMBL" id="CAB0034361.1"/>
    </source>
</evidence>
<reference evidence="1 2" key="1">
    <citation type="submission" date="2020-02" db="EMBL/GenBank/DDBJ databases">
        <authorList>
            <person name="Ferguson B K."/>
        </authorList>
    </citation>
    <scope>NUCLEOTIDE SEQUENCE [LARGE SCALE GENOMIC DNA]</scope>
</reference>
<protein>
    <recommendedName>
        <fullName evidence="3">Endonuclease/exonuclease/phosphatase domain-containing protein</fullName>
    </recommendedName>
</protein>
<dbReference type="AlphaFoldDB" id="A0A6H5IHV4"/>
<evidence type="ECO:0008006" key="3">
    <source>
        <dbReference type="Google" id="ProtNLM"/>
    </source>
</evidence>
<name>A0A6H5IHV4_9HYME</name>
<dbReference type="OrthoDB" id="7699172at2759"/>
<dbReference type="Proteomes" id="UP000479190">
    <property type="component" value="Unassembled WGS sequence"/>
</dbReference>
<sequence>MELEIKSALYAIETANMDRVGAETKKSITQSIVTLQKLTTALTAYCAKFLVERSVTIKLSEPLLRTLTEARRRDRDVTNKQIQKMEQRMEELQKDMCAKFAAQTKNVTETINTITPEIQELKSCASASYSSGKMVKLIEEKARGLKAAEPRRVLPQVALFHVPGPDAGCQAVDACVLATSEHYCTDEITLLRVTQQRNGKFTVVLEVSPEAHEILLKRKRLSIEWKSCWIEDYISVTQCFKCLDFNHIARACNADHEPLCARCGEPHERKCRKAMRCINCWRERRDSTSHSAFDASLCPVFLGRGIEIFDNFIAIYKFSDPKERRRSESFTHRATPTASRRRELCLLSPLSVSRRSITPDALLILIQQQNYTTSSASFGFWEKFSAIPRVSVSDRMAFLSGGRPERLLVDLNTHCAVVAQIITEHRLVSHRARIPNTHTITGPIALSIAVPRCHMSSDRENPGDRWSDIIKDCFSKQGLQISKSKTEMIVLKERGKQAGNKRGTKKRILKQTTGSVAGSLRKAEKGGYRPPTIKLDGRSILYRGTVKYLGVTVGQNASIQEHIKGQSDIDLSLAKGWCGTNWSWEIRPDLCHSDHNAIILVVEGGAPHGASAPTEPRYRMTEQGVALVESFVKTEAEQFGLLSYGDLSPSEQVLLLESWVNAGSANTLEIRLPRGARITWWKDRLQSLKARLGRLRRSYQVSRCVNSSAIESLRLAYRSKLGE</sequence>
<gene>
    <name evidence="1" type="ORF">TBRA_LOCUS6259</name>
</gene>
<proteinExistence type="predicted"/>
<keyword evidence="2" id="KW-1185">Reference proteome</keyword>